<sequence length="81" mass="8669">MIRLRLEAGDVDELHAAAAALAEAFTITRTSRPYRRRSGDGVSLYLDAELPAAASGVDRGHGPGLTNGYRCRCPSWLSSPP</sequence>
<keyword evidence="2" id="KW-1185">Reference proteome</keyword>
<organism evidence="1 2">
    <name type="scientific">Krasilnikovia cinnamomea</name>
    <dbReference type="NCBI Taxonomy" id="349313"/>
    <lineage>
        <taxon>Bacteria</taxon>
        <taxon>Bacillati</taxon>
        <taxon>Actinomycetota</taxon>
        <taxon>Actinomycetes</taxon>
        <taxon>Micromonosporales</taxon>
        <taxon>Micromonosporaceae</taxon>
        <taxon>Krasilnikovia</taxon>
    </lineage>
</organism>
<evidence type="ECO:0000313" key="1">
    <source>
        <dbReference type="EMBL" id="RZU46560.1"/>
    </source>
</evidence>
<protein>
    <submittedName>
        <fullName evidence="1">Uncharacterized protein</fullName>
    </submittedName>
</protein>
<evidence type="ECO:0000313" key="2">
    <source>
        <dbReference type="Proteomes" id="UP000292564"/>
    </source>
</evidence>
<comment type="caution">
    <text evidence="1">The sequence shown here is derived from an EMBL/GenBank/DDBJ whole genome shotgun (WGS) entry which is preliminary data.</text>
</comment>
<accession>A0A4Q7Z7W7</accession>
<gene>
    <name evidence="1" type="ORF">EV385_6634</name>
</gene>
<reference evidence="1 2" key="1">
    <citation type="submission" date="2019-02" db="EMBL/GenBank/DDBJ databases">
        <title>Sequencing the genomes of 1000 actinobacteria strains.</title>
        <authorList>
            <person name="Klenk H.-P."/>
        </authorList>
    </citation>
    <scope>NUCLEOTIDE SEQUENCE [LARGE SCALE GENOMIC DNA]</scope>
    <source>
        <strain evidence="1 2">DSM 45162</strain>
    </source>
</reference>
<dbReference type="Proteomes" id="UP000292564">
    <property type="component" value="Unassembled WGS sequence"/>
</dbReference>
<name>A0A4Q7Z7W7_9ACTN</name>
<dbReference type="AlphaFoldDB" id="A0A4Q7Z7W7"/>
<dbReference type="EMBL" id="SHKY01000002">
    <property type="protein sequence ID" value="RZU46560.1"/>
    <property type="molecule type" value="Genomic_DNA"/>
</dbReference>
<proteinExistence type="predicted"/>